<evidence type="ECO:0000313" key="2">
    <source>
        <dbReference type="Proteomes" id="UP000287519"/>
    </source>
</evidence>
<keyword evidence="2" id="KW-1185">Reference proteome</keyword>
<gene>
    <name evidence="1" type="ORF">Rhow_008246</name>
</gene>
<accession>A0A402CK73</accession>
<evidence type="ECO:0000313" key="1">
    <source>
        <dbReference type="EMBL" id="GCE43948.1"/>
    </source>
</evidence>
<comment type="caution">
    <text evidence="1">The sequence shown here is derived from an EMBL/GenBank/DDBJ whole genome shotgun (WGS) entry which is preliminary data.</text>
</comment>
<organism evidence="1 2">
    <name type="scientific">Rhodococcus wratislaviensis</name>
    <name type="common">Tsukamurella wratislaviensis</name>
    <dbReference type="NCBI Taxonomy" id="44752"/>
    <lineage>
        <taxon>Bacteria</taxon>
        <taxon>Bacillati</taxon>
        <taxon>Actinomycetota</taxon>
        <taxon>Actinomycetes</taxon>
        <taxon>Mycobacteriales</taxon>
        <taxon>Nocardiaceae</taxon>
        <taxon>Rhodococcus</taxon>
    </lineage>
</organism>
<proteinExistence type="predicted"/>
<dbReference type="EMBL" id="BHYM01000085">
    <property type="protein sequence ID" value="GCE43948.1"/>
    <property type="molecule type" value="Genomic_DNA"/>
</dbReference>
<dbReference type="Gene3D" id="3.30.70.20">
    <property type="match status" value="1"/>
</dbReference>
<dbReference type="AlphaFoldDB" id="A0A402CK73"/>
<name>A0A402CK73_RHOWR</name>
<protein>
    <recommendedName>
        <fullName evidence="3">Ferredoxin</fullName>
    </recommendedName>
</protein>
<evidence type="ECO:0008006" key="3">
    <source>
        <dbReference type="Google" id="ProtNLM"/>
    </source>
</evidence>
<reference evidence="1 2" key="1">
    <citation type="submission" date="2018-11" db="EMBL/GenBank/DDBJ databases">
        <title>Microbial catabolism of amino acid.</title>
        <authorList>
            <person name="Hibi M."/>
            <person name="Ogawa J."/>
        </authorList>
    </citation>
    <scope>NUCLEOTIDE SEQUENCE [LARGE SCALE GENOMIC DNA]</scope>
    <source>
        <strain evidence="1 2">C31-06</strain>
    </source>
</reference>
<sequence length="49" mass="5509">MLEAPEVFDLDEDENKVILLQESPPESLHTKTDRAIRSCPAKALGTRDE</sequence>
<dbReference type="Proteomes" id="UP000287519">
    <property type="component" value="Unassembled WGS sequence"/>
</dbReference>
<dbReference type="Pfam" id="PF13370">
    <property type="entry name" value="Fer4_13"/>
    <property type="match status" value="1"/>
</dbReference>